<dbReference type="GeneID" id="18247263"/>
<keyword evidence="2" id="KW-1185">Reference proteome</keyword>
<evidence type="ECO:0000313" key="2">
    <source>
        <dbReference type="Proteomes" id="UP000000707"/>
    </source>
</evidence>
<evidence type="ECO:0000313" key="1">
    <source>
        <dbReference type="EMBL" id="EGV64353.1"/>
    </source>
</evidence>
<sequence length="407" mass="47247">MNSSDALMAISDHILNSINSLNKLEYNKNGRKYKFVNNVFQRIKQEDKHLIVNLNDLSMKASVISAYTILNSINDGRLLEEYPDFCLSIVGVARELETNSWFDTSNVVLYTPQVEFPQNTIRDSVNFAQRILPKHIDMGLNLLIASKINFFHTDHHLGIKIYGLYLIKFMKEYFGEDSINDADILVALKSFAHWGSIKCILYKLQVPNVDLTDDEFLSFKSFPDPLPELKQEIWKKYPSGTSRYGLLKMAFVHLKDHKYASLIKYPDDSRFDLEWLFELCKDIETNPIRYHLRSSFKSLTDDPVNLNELSQQNGDGVKNLLNLTSILTTLFELNFEFILKNSKVPKFETIEEPELISYYSELSSKIKFYEQKEWTTEDIIMRLSTGGGCSLQSKIEHSLEKWNLREL</sequence>
<dbReference type="RefSeq" id="XP_006686668.1">
    <property type="nucleotide sequence ID" value="XM_006686605.1"/>
</dbReference>
<dbReference type="EMBL" id="GL996521">
    <property type="protein sequence ID" value="EGV64354.1"/>
    <property type="molecule type" value="Genomic_DNA"/>
</dbReference>
<dbReference type="AlphaFoldDB" id="G3B331"/>
<dbReference type="Proteomes" id="UP000000707">
    <property type="component" value="Unassembled WGS sequence"/>
</dbReference>
<protein>
    <submittedName>
        <fullName evidence="1">Uncharacterized protein</fullName>
    </submittedName>
</protein>
<gene>
    <name evidence="1" type="ORF">CANTEDRAFT_114098</name>
</gene>
<accession>G3B331</accession>
<reference evidence="1 2" key="1">
    <citation type="journal article" date="2011" name="Proc. Natl. Acad. Sci. U.S.A.">
        <title>Comparative genomics of xylose-fermenting fungi for enhanced biofuel production.</title>
        <authorList>
            <person name="Wohlbach D.J."/>
            <person name="Kuo A."/>
            <person name="Sato T.K."/>
            <person name="Potts K.M."/>
            <person name="Salamov A.A."/>
            <person name="LaButti K.M."/>
            <person name="Sun H."/>
            <person name="Clum A."/>
            <person name="Pangilinan J.L."/>
            <person name="Lindquist E.A."/>
            <person name="Lucas S."/>
            <person name="Lapidus A."/>
            <person name="Jin M."/>
            <person name="Gunawan C."/>
            <person name="Balan V."/>
            <person name="Dale B.E."/>
            <person name="Jeffries T.W."/>
            <person name="Zinkel R."/>
            <person name="Barry K.W."/>
            <person name="Grigoriev I.V."/>
            <person name="Gasch A.P."/>
        </authorList>
    </citation>
    <scope>NUCLEOTIDE SEQUENCE [LARGE SCALE GENOMIC DNA]</scope>
    <source>
        <strain evidence="1">ATCC 10573</strain>
        <strain evidence="2">ATCC 10573 / BCRC 21748 / CBS 615 / JCM 9827 / NBRC 10315 / NRRL Y-1498 / VKM Y-70</strain>
    </source>
</reference>
<organism evidence="2">
    <name type="scientific">Candida tenuis (strain ATCC 10573 / BCRC 21748 / CBS 615 / JCM 9827 / NBRC 10315 / NRRL Y-1498 / VKM Y-70)</name>
    <name type="common">Yeast</name>
    <name type="synonym">Yamadazyma tenuis</name>
    <dbReference type="NCBI Taxonomy" id="590646"/>
    <lineage>
        <taxon>Eukaryota</taxon>
        <taxon>Fungi</taxon>
        <taxon>Dikarya</taxon>
        <taxon>Ascomycota</taxon>
        <taxon>Saccharomycotina</taxon>
        <taxon>Pichiomycetes</taxon>
        <taxon>Debaryomycetaceae</taxon>
        <taxon>Yamadazyma</taxon>
    </lineage>
</organism>
<dbReference type="OrthoDB" id="4075408at2759"/>
<dbReference type="KEGG" id="cten:18247263"/>
<dbReference type="HOGENOM" id="CLU_056390_0_0_1"/>
<dbReference type="eggNOG" id="ENOG502SQC8">
    <property type="taxonomic scope" value="Eukaryota"/>
</dbReference>
<dbReference type="EMBL" id="GL996521">
    <property type="protein sequence ID" value="EGV64353.1"/>
    <property type="molecule type" value="Genomic_DNA"/>
</dbReference>
<proteinExistence type="predicted"/>
<name>G3B331_CANTC</name>